<gene>
    <name evidence="1" type="ordered locus">RPE_2158</name>
</gene>
<evidence type="ECO:0000313" key="1">
    <source>
        <dbReference type="EMBL" id="ABJ06102.1"/>
    </source>
</evidence>
<protein>
    <submittedName>
        <fullName evidence="1">Uncharacterized protein</fullName>
    </submittedName>
</protein>
<proteinExistence type="predicted"/>
<dbReference type="HOGENOM" id="CLU_004946_0_0_5"/>
<reference evidence="1" key="1">
    <citation type="submission" date="2006-09" db="EMBL/GenBank/DDBJ databases">
        <title>Complete sequence of Rhodopseudomonas palustris BisA53.</title>
        <authorList>
            <consortium name="US DOE Joint Genome Institute"/>
            <person name="Copeland A."/>
            <person name="Lucas S."/>
            <person name="Lapidus A."/>
            <person name="Barry K."/>
            <person name="Detter J.C."/>
            <person name="Glavina del Rio T."/>
            <person name="Hammon N."/>
            <person name="Israni S."/>
            <person name="Dalin E."/>
            <person name="Tice H."/>
            <person name="Pitluck S."/>
            <person name="Chain P."/>
            <person name="Malfatti S."/>
            <person name="Shin M."/>
            <person name="Vergez L."/>
            <person name="Schmutz J."/>
            <person name="Larimer F."/>
            <person name="Land M."/>
            <person name="Hauser L."/>
            <person name="Pelletier D.A."/>
            <person name="Kyrpides N."/>
            <person name="Kim E."/>
            <person name="Harwood C.S."/>
            <person name="Oda Y."/>
            <person name="Richardson P."/>
        </authorList>
    </citation>
    <scope>NUCLEOTIDE SEQUENCE [LARGE SCALE GENOMIC DNA]</scope>
    <source>
        <strain evidence="1">BisA53</strain>
    </source>
</reference>
<dbReference type="AlphaFoldDB" id="Q07PN2"/>
<name>Q07PN2_RHOP5</name>
<accession>Q07PN2</accession>
<dbReference type="eggNOG" id="ENOG5033X7M">
    <property type="taxonomic scope" value="Bacteria"/>
</dbReference>
<dbReference type="EMBL" id="CP000463">
    <property type="protein sequence ID" value="ABJ06102.1"/>
    <property type="molecule type" value="Genomic_DNA"/>
</dbReference>
<sequence>MRSLGHAMSVRTVDRLRALLDRDAQGGGIVACRGDLINRAHYARLLGVTPSLLSANYKAVFAEYEAKHQIATGPLANLDAMRAWLEKAYNSGELGLRDGRIDRSAFMAHFRIKGGCALTKYSRIRKLFEGVERQAREEGYIPKLRRDELEKVKTWLRRPVLNKDHLTINRQALIAAVGIKLNRLRDRPFAEVIATWEAKRLEQAQHSLIDPYFHGRVFTFSSLKNLWPREFLERVGSRFKLEISGAAAGSAKRLYLMLFDALEWIGQSQSRACRAVVTDAKANGRILDGHAWEEAIYSLRESLIDHSVSKKVSVDGRIASLRRVLDALESGRLTPKISGQLPGIKMASRRDKGHLKSVAEAQPTSLNGVIDPYVRFARDQFESACRLTGSQFERAEVDGFITSIADELMRQTKLPSDPVKAIVAVLEKRIAALQNQAEKIFEASRAKCAEGRQLLKQADIDSVAFERSYLGNELNKYEKRCLLREVFPYPVDGSDLARDRTTANLLRLLSDRFAGSPPATNRPVPGYGQFFQKRYLELGGLSHLEGFLLPNAGTCGAVLTLYLCESGANIEVGRTLDRECAESSDQAGSVRITGHKARAAGKPIFVDLPADDVAVTALKWWKKETEFLSPLANGDSDRLFIMRIGARIQLMTPHWFTFWFKEFAATTPGLEGLYLLPSMIRPSVLLLAALRNDGRLQVGRAIAQHGVPATQGYQQKWPTKLIYESLIRRFQTDFETLLVHGFPGGAGRLGQSEIEMQARLDRVVPSGLGTFCLNALNAEGQKDKRCKTMSCWDNCPHLLIVAEVEGIAALQLWRESLRSAAGEWERDRPERWQEVWLPWLCLIDVVEAKMARGPMLKIWRVASKRVTELKNSPNFIPHRPW</sequence>
<dbReference type="KEGG" id="rpe:RPE_2158"/>
<organism evidence="1">
    <name type="scientific">Rhodopseudomonas palustris (strain BisA53)</name>
    <dbReference type="NCBI Taxonomy" id="316055"/>
    <lineage>
        <taxon>Bacteria</taxon>
        <taxon>Pseudomonadati</taxon>
        <taxon>Pseudomonadota</taxon>
        <taxon>Alphaproteobacteria</taxon>
        <taxon>Hyphomicrobiales</taxon>
        <taxon>Nitrobacteraceae</taxon>
        <taxon>Rhodopseudomonas</taxon>
    </lineage>
</organism>